<sequence length="101" mass="11695">MGIAVAYNGKVQSTNERLREKYQGFSALLSEEYDLLRDQVADLPVLPKGQLAFAAVRKIKSDVKSFPKYSKFCEPLEELGQTILEWNLIRMIRHRRNTEVH</sequence>
<dbReference type="RefSeq" id="XP_067495176.1">
    <property type="nucleotide sequence ID" value="XM_067635709.1"/>
</dbReference>
<dbReference type="VEuPathDB" id="FungiDB:DFL_000631"/>
<proteinExistence type="predicted"/>
<reference evidence="1 2" key="1">
    <citation type="submission" date="2019-01" db="EMBL/GenBank/DDBJ databases">
        <title>Intercellular communication is required for trap formation in the nematode-trapping fungus Duddingtonia flagrans.</title>
        <authorList>
            <person name="Youssar L."/>
            <person name="Wernet V."/>
            <person name="Hensel N."/>
            <person name="Hildebrandt H.-G."/>
            <person name="Fischer R."/>
        </authorList>
    </citation>
    <scope>NUCLEOTIDE SEQUENCE [LARGE SCALE GENOMIC DNA]</scope>
    <source>
        <strain evidence="1 2">CBS H-5679</strain>
    </source>
</reference>
<evidence type="ECO:0000313" key="2">
    <source>
        <dbReference type="Proteomes" id="UP000283090"/>
    </source>
</evidence>
<organism evidence="1 2">
    <name type="scientific">Arthrobotrys flagrans</name>
    <name type="common">Nematode-trapping fungus</name>
    <name type="synonym">Trichothecium flagrans</name>
    <dbReference type="NCBI Taxonomy" id="97331"/>
    <lineage>
        <taxon>Eukaryota</taxon>
        <taxon>Fungi</taxon>
        <taxon>Dikarya</taxon>
        <taxon>Ascomycota</taxon>
        <taxon>Pezizomycotina</taxon>
        <taxon>Orbiliomycetes</taxon>
        <taxon>Orbiliales</taxon>
        <taxon>Orbiliaceae</taxon>
        <taxon>Arthrobotrys</taxon>
    </lineage>
</organism>
<name>A0A437AEG0_ARTFL</name>
<accession>A0A437AEG0</accession>
<dbReference type="Proteomes" id="UP000283090">
    <property type="component" value="Unassembled WGS sequence"/>
</dbReference>
<gene>
    <name evidence="1" type="ORF">DFL_000631</name>
</gene>
<dbReference type="AlphaFoldDB" id="A0A437AEG0"/>
<keyword evidence="2" id="KW-1185">Reference proteome</keyword>
<evidence type="ECO:0000313" key="1">
    <source>
        <dbReference type="EMBL" id="RVD89632.1"/>
    </source>
</evidence>
<protein>
    <submittedName>
        <fullName evidence="1">Uncharacterized protein</fullName>
    </submittedName>
</protein>
<dbReference type="EMBL" id="SAEB01000001">
    <property type="protein sequence ID" value="RVD89632.1"/>
    <property type="molecule type" value="Genomic_DNA"/>
</dbReference>
<comment type="caution">
    <text evidence="1">The sequence shown here is derived from an EMBL/GenBank/DDBJ whole genome shotgun (WGS) entry which is preliminary data.</text>
</comment>
<dbReference type="GeneID" id="93582942"/>